<proteinExistence type="predicted"/>
<gene>
    <name evidence="1" type="ORF">L484_001884</name>
</gene>
<protein>
    <submittedName>
        <fullName evidence="1">Uncharacterized protein</fullName>
    </submittedName>
</protein>
<name>W9RJX3_9ROSA</name>
<organism evidence="1 2">
    <name type="scientific">Morus notabilis</name>
    <dbReference type="NCBI Taxonomy" id="981085"/>
    <lineage>
        <taxon>Eukaryota</taxon>
        <taxon>Viridiplantae</taxon>
        <taxon>Streptophyta</taxon>
        <taxon>Embryophyta</taxon>
        <taxon>Tracheophyta</taxon>
        <taxon>Spermatophyta</taxon>
        <taxon>Magnoliopsida</taxon>
        <taxon>eudicotyledons</taxon>
        <taxon>Gunneridae</taxon>
        <taxon>Pentapetalae</taxon>
        <taxon>rosids</taxon>
        <taxon>fabids</taxon>
        <taxon>Rosales</taxon>
        <taxon>Moraceae</taxon>
        <taxon>Moreae</taxon>
        <taxon>Morus</taxon>
    </lineage>
</organism>
<reference evidence="2" key="1">
    <citation type="submission" date="2013-01" db="EMBL/GenBank/DDBJ databases">
        <title>Draft Genome Sequence of a Mulberry Tree, Morus notabilis C.K. Schneid.</title>
        <authorList>
            <person name="He N."/>
            <person name="Zhao S."/>
        </authorList>
    </citation>
    <scope>NUCLEOTIDE SEQUENCE</scope>
</reference>
<evidence type="ECO:0000313" key="2">
    <source>
        <dbReference type="Proteomes" id="UP000030645"/>
    </source>
</evidence>
<dbReference type="EMBL" id="KE345171">
    <property type="protein sequence ID" value="EXB94676.1"/>
    <property type="molecule type" value="Genomic_DNA"/>
</dbReference>
<accession>W9RJX3</accession>
<dbReference type="Proteomes" id="UP000030645">
    <property type="component" value="Unassembled WGS sequence"/>
</dbReference>
<dbReference type="AlphaFoldDB" id="W9RJX3"/>
<evidence type="ECO:0000313" key="1">
    <source>
        <dbReference type="EMBL" id="EXB94676.1"/>
    </source>
</evidence>
<keyword evidence="2" id="KW-1185">Reference proteome</keyword>
<sequence>MHRGIDEIPPTPTIWLSRLNKRLNNFGEIEASYCTPRDCGDHSAEEIGKSSFMLSSREIHVFAWISCAHGETTTMTVNRRRSW</sequence>